<name>A0A915DVK0_9BILA</name>
<accession>A0A915DVK0</accession>
<evidence type="ECO:0000256" key="6">
    <source>
        <dbReference type="ARBA" id="ARBA00038073"/>
    </source>
</evidence>
<keyword evidence="10" id="KW-1185">Reference proteome</keyword>
<dbReference type="InterPro" id="IPR007379">
    <property type="entry name" value="Tim44-like_dom"/>
</dbReference>
<dbReference type="InterPro" id="IPR051975">
    <property type="entry name" value="mtLSU_mL45"/>
</dbReference>
<sequence>MGIDKELYMGIKRSNPQKGNRNTHVNEKMFRKLRGMKTLRIELPDDVERREQDKMTADELRVSLLKKNINPYKEVAPREWNEHQLTLQSFYAVVDPYAAPEEMSFQVNQIKEDMKNKYYNYFQGVRRIKKKVGFETFSAKTFGATAEDVYVSAFKALTQRNKKLLHNYVTEHAFVKLWPDVENGTVVWELVRFVEPSRVIAVRCADSPPKSGNDIAQVTVRMHSEQKLAIYDRFGHLLLGSETEVKSCVEYVVFENHIASVDGKWRFHDKVYPHWLKPKQSILRTDLLDTDRPVLEPVPLKVEHGVKMKEKNEKMAEKQRLEGRSVE</sequence>
<dbReference type="GO" id="GO:1990904">
    <property type="term" value="C:ribonucleoprotein complex"/>
    <property type="evidence" value="ECO:0007669"/>
    <property type="project" value="UniProtKB-KW"/>
</dbReference>
<dbReference type="InterPro" id="IPR032710">
    <property type="entry name" value="NTF2-like_dom_sf"/>
</dbReference>
<keyword evidence="5" id="KW-0687">Ribonucleoprotein</keyword>
<keyword evidence="4" id="KW-0496">Mitochondrion</keyword>
<evidence type="ECO:0000256" key="3">
    <source>
        <dbReference type="ARBA" id="ARBA00022980"/>
    </source>
</evidence>
<dbReference type="SMART" id="SM00978">
    <property type="entry name" value="Tim44"/>
    <property type="match status" value="1"/>
</dbReference>
<dbReference type="WBParaSite" id="jg23947">
    <property type="protein sequence ID" value="jg23947"/>
    <property type="gene ID" value="jg23947"/>
</dbReference>
<organism evidence="10 11">
    <name type="scientific">Ditylenchus dipsaci</name>
    <dbReference type="NCBI Taxonomy" id="166011"/>
    <lineage>
        <taxon>Eukaryota</taxon>
        <taxon>Metazoa</taxon>
        <taxon>Ecdysozoa</taxon>
        <taxon>Nematoda</taxon>
        <taxon>Chromadorea</taxon>
        <taxon>Rhabditida</taxon>
        <taxon>Tylenchina</taxon>
        <taxon>Tylenchomorpha</taxon>
        <taxon>Sphaerularioidea</taxon>
        <taxon>Anguinidae</taxon>
        <taxon>Anguininae</taxon>
        <taxon>Ditylenchus</taxon>
    </lineage>
</organism>
<evidence type="ECO:0000313" key="10">
    <source>
        <dbReference type="Proteomes" id="UP000887574"/>
    </source>
</evidence>
<keyword evidence="3" id="KW-0689">Ribosomal protein</keyword>
<dbReference type="GO" id="GO:0005739">
    <property type="term" value="C:mitochondrion"/>
    <property type="evidence" value="ECO:0007669"/>
    <property type="project" value="UniProtKB-SubCell"/>
</dbReference>
<dbReference type="GO" id="GO:0005840">
    <property type="term" value="C:ribosome"/>
    <property type="evidence" value="ECO:0007669"/>
    <property type="project" value="UniProtKB-KW"/>
</dbReference>
<keyword evidence="2" id="KW-0809">Transit peptide</keyword>
<proteinExistence type="inferred from homology"/>
<evidence type="ECO:0000256" key="5">
    <source>
        <dbReference type="ARBA" id="ARBA00023274"/>
    </source>
</evidence>
<evidence type="ECO:0000256" key="2">
    <source>
        <dbReference type="ARBA" id="ARBA00022946"/>
    </source>
</evidence>
<dbReference type="SUPFAM" id="SSF54427">
    <property type="entry name" value="NTF2-like"/>
    <property type="match status" value="1"/>
</dbReference>
<evidence type="ECO:0000256" key="4">
    <source>
        <dbReference type="ARBA" id="ARBA00023128"/>
    </source>
</evidence>
<evidence type="ECO:0000259" key="9">
    <source>
        <dbReference type="SMART" id="SM00978"/>
    </source>
</evidence>
<comment type="subcellular location">
    <subcellularLocation>
        <location evidence="1">Mitochondrion</location>
    </subcellularLocation>
</comment>
<evidence type="ECO:0000313" key="11">
    <source>
        <dbReference type="WBParaSite" id="jg23947"/>
    </source>
</evidence>
<reference evidence="11" key="1">
    <citation type="submission" date="2022-11" db="UniProtKB">
        <authorList>
            <consortium name="WormBaseParasite"/>
        </authorList>
    </citation>
    <scope>IDENTIFICATION</scope>
</reference>
<dbReference type="Gene3D" id="3.10.450.240">
    <property type="match status" value="1"/>
</dbReference>
<dbReference type="Proteomes" id="UP000887574">
    <property type="component" value="Unplaced"/>
</dbReference>
<evidence type="ECO:0000256" key="1">
    <source>
        <dbReference type="ARBA" id="ARBA00004173"/>
    </source>
</evidence>
<feature type="domain" description="Tim44-like" evidence="9">
    <location>
        <begin position="122"/>
        <end position="272"/>
    </location>
</feature>
<dbReference type="Pfam" id="PF04280">
    <property type="entry name" value="Tim44"/>
    <property type="match status" value="1"/>
</dbReference>
<dbReference type="AlphaFoldDB" id="A0A915DVK0"/>
<dbReference type="PANTHER" id="PTHR28554">
    <property type="entry name" value="39S RIBOSOMAL PROTEIN L45, MITOCHONDRIAL"/>
    <property type="match status" value="1"/>
</dbReference>
<protein>
    <recommendedName>
        <fullName evidence="7">Large ribosomal subunit protein mL45</fullName>
    </recommendedName>
    <alternativeName>
        <fullName evidence="8">39S ribosomal protein L45, mitochondrial</fullName>
    </alternativeName>
</protein>
<evidence type="ECO:0000256" key="8">
    <source>
        <dbReference type="ARBA" id="ARBA00043031"/>
    </source>
</evidence>
<evidence type="ECO:0000256" key="7">
    <source>
        <dbReference type="ARBA" id="ARBA00039448"/>
    </source>
</evidence>
<comment type="similarity">
    <text evidence="6">Belongs to the mitochondrion-specific ribosomal protein mL45 family.</text>
</comment>
<dbReference type="PANTHER" id="PTHR28554:SF1">
    <property type="entry name" value="LARGE RIBOSOMAL SUBUNIT PROTEIN ML45"/>
    <property type="match status" value="1"/>
</dbReference>